<evidence type="ECO:0000313" key="2">
    <source>
        <dbReference type="EMBL" id="MET3655088.1"/>
    </source>
</evidence>
<reference evidence="2 3" key="1">
    <citation type="submission" date="2024-06" db="EMBL/GenBank/DDBJ databases">
        <title>Sorghum-associated microbial communities from plants grown in Nebraska, USA.</title>
        <authorList>
            <person name="Schachtman D."/>
        </authorList>
    </citation>
    <scope>NUCLEOTIDE SEQUENCE [LARGE SCALE GENOMIC DNA]</scope>
    <source>
        <strain evidence="2 3">1288</strain>
    </source>
</reference>
<keyword evidence="1" id="KW-0812">Transmembrane</keyword>
<feature type="transmembrane region" description="Helical" evidence="1">
    <location>
        <begin position="121"/>
        <end position="141"/>
    </location>
</feature>
<accession>A0ABV2K4W1</accession>
<feature type="transmembrane region" description="Helical" evidence="1">
    <location>
        <begin position="81"/>
        <end position="101"/>
    </location>
</feature>
<comment type="caution">
    <text evidence="2">The sequence shown here is derived from an EMBL/GenBank/DDBJ whole genome shotgun (WGS) entry which is preliminary data.</text>
</comment>
<evidence type="ECO:0000313" key="3">
    <source>
        <dbReference type="Proteomes" id="UP001549104"/>
    </source>
</evidence>
<feature type="transmembrane region" description="Helical" evidence="1">
    <location>
        <begin position="53"/>
        <end position="75"/>
    </location>
</feature>
<gene>
    <name evidence="2" type="ORF">ABIC55_000172</name>
</gene>
<keyword evidence="1" id="KW-1133">Transmembrane helix</keyword>
<dbReference type="EMBL" id="JBEPME010000001">
    <property type="protein sequence ID" value="MET3655088.1"/>
    <property type="molecule type" value="Genomic_DNA"/>
</dbReference>
<evidence type="ECO:0000256" key="1">
    <source>
        <dbReference type="SAM" id="Phobius"/>
    </source>
</evidence>
<feature type="transmembrane region" description="Helical" evidence="1">
    <location>
        <begin position="29"/>
        <end position="46"/>
    </location>
</feature>
<sequence length="185" mass="21182">MDKALRYMFWGYLFIFFRVHIGFDWLADPVGYYLIYSGCFMLIDKYPHAKKAGIVAGLGIVISFPAIFVNLSAHYLGIWEVYSLALLVLKLIVAYFLFAVLKSIVNDYANQALINQTKSVYTFYIAIHLSVLMLMSFSMNIAEDQWITLTFMLTMGALVMDIMFLLLLAAIRQAQPRQTAHDYSV</sequence>
<protein>
    <submittedName>
        <fullName evidence="2">Uncharacterized protein</fullName>
    </submittedName>
</protein>
<name>A0ABV2K4W1_SPOPS</name>
<organism evidence="2 3">
    <name type="scientific">Sporosarcina psychrophila</name>
    <name type="common">Bacillus psychrophilus</name>
    <dbReference type="NCBI Taxonomy" id="1476"/>
    <lineage>
        <taxon>Bacteria</taxon>
        <taxon>Bacillati</taxon>
        <taxon>Bacillota</taxon>
        <taxon>Bacilli</taxon>
        <taxon>Bacillales</taxon>
        <taxon>Caryophanaceae</taxon>
        <taxon>Sporosarcina</taxon>
    </lineage>
</organism>
<dbReference type="Proteomes" id="UP001549104">
    <property type="component" value="Unassembled WGS sequence"/>
</dbReference>
<keyword evidence="1" id="KW-0472">Membrane</keyword>
<proteinExistence type="predicted"/>
<keyword evidence="3" id="KW-1185">Reference proteome</keyword>
<dbReference type="RefSeq" id="WP_067213565.1">
    <property type="nucleotide sequence ID" value="NZ_CP014616.1"/>
</dbReference>
<feature type="transmembrane region" description="Helical" evidence="1">
    <location>
        <begin position="147"/>
        <end position="171"/>
    </location>
</feature>